<evidence type="ECO:0000313" key="2">
    <source>
        <dbReference type="Proteomes" id="UP001500736"/>
    </source>
</evidence>
<protein>
    <submittedName>
        <fullName evidence="1">Uncharacterized protein</fullName>
    </submittedName>
</protein>
<evidence type="ECO:0000313" key="1">
    <source>
        <dbReference type="EMBL" id="GAA0742930.1"/>
    </source>
</evidence>
<sequence length="86" mass="10095">MNTNRIQNRIDKEGIYIKGIVVKKEYGAKSPPWLTTNFKYDGKTYKSNLSITDSNEFEKIELTDSVLIKFIKEHPKMNRTEKLLNK</sequence>
<proteinExistence type="predicted"/>
<dbReference type="EMBL" id="BAAAGF010000002">
    <property type="protein sequence ID" value="GAA0742930.1"/>
    <property type="molecule type" value="Genomic_DNA"/>
</dbReference>
<name>A0ABN1JMV8_9FLAO</name>
<gene>
    <name evidence="1" type="ORF">GCM10009431_15530</name>
</gene>
<accession>A0ABN1JMV8</accession>
<reference evidence="1 2" key="1">
    <citation type="journal article" date="2019" name="Int. J. Syst. Evol. Microbiol.">
        <title>The Global Catalogue of Microorganisms (GCM) 10K type strain sequencing project: providing services to taxonomists for standard genome sequencing and annotation.</title>
        <authorList>
            <consortium name="The Broad Institute Genomics Platform"/>
            <consortium name="The Broad Institute Genome Sequencing Center for Infectious Disease"/>
            <person name="Wu L."/>
            <person name="Ma J."/>
        </authorList>
    </citation>
    <scope>NUCLEOTIDE SEQUENCE [LARGE SCALE GENOMIC DNA]</scope>
    <source>
        <strain evidence="1 2">JCM 15976</strain>
    </source>
</reference>
<organism evidence="1 2">
    <name type="scientific">Gaetbulibacter jejuensis</name>
    <dbReference type="NCBI Taxonomy" id="584607"/>
    <lineage>
        <taxon>Bacteria</taxon>
        <taxon>Pseudomonadati</taxon>
        <taxon>Bacteroidota</taxon>
        <taxon>Flavobacteriia</taxon>
        <taxon>Flavobacteriales</taxon>
        <taxon>Flavobacteriaceae</taxon>
        <taxon>Gaetbulibacter</taxon>
    </lineage>
</organism>
<dbReference type="Proteomes" id="UP001500736">
    <property type="component" value="Unassembled WGS sequence"/>
</dbReference>
<keyword evidence="2" id="KW-1185">Reference proteome</keyword>
<comment type="caution">
    <text evidence="1">The sequence shown here is derived from an EMBL/GenBank/DDBJ whole genome shotgun (WGS) entry which is preliminary data.</text>
</comment>